<feature type="transmembrane region" description="Helical" evidence="2">
    <location>
        <begin position="250"/>
        <end position="273"/>
    </location>
</feature>
<keyword evidence="5" id="KW-1185">Reference proteome</keyword>
<evidence type="ECO:0000259" key="3">
    <source>
        <dbReference type="Pfam" id="PF20153"/>
    </source>
</evidence>
<feature type="transmembrane region" description="Helical" evidence="2">
    <location>
        <begin position="340"/>
        <end position="365"/>
    </location>
</feature>
<proteinExistence type="predicted"/>
<organism evidence="4 5">
    <name type="scientific">Mycena venus</name>
    <dbReference type="NCBI Taxonomy" id="2733690"/>
    <lineage>
        <taxon>Eukaryota</taxon>
        <taxon>Fungi</taxon>
        <taxon>Dikarya</taxon>
        <taxon>Basidiomycota</taxon>
        <taxon>Agaricomycotina</taxon>
        <taxon>Agaricomycetes</taxon>
        <taxon>Agaricomycetidae</taxon>
        <taxon>Agaricales</taxon>
        <taxon>Marasmiineae</taxon>
        <taxon>Mycenaceae</taxon>
        <taxon>Mycena</taxon>
    </lineage>
</organism>
<comment type="caution">
    <text evidence="4">The sequence shown here is derived from an EMBL/GenBank/DDBJ whole genome shotgun (WGS) entry which is preliminary data.</text>
</comment>
<dbReference type="AlphaFoldDB" id="A0A8H7CMI0"/>
<dbReference type="Proteomes" id="UP000620124">
    <property type="component" value="Unassembled WGS sequence"/>
</dbReference>
<sequence length="806" mass="88877">MSVAQKKFPAVDELPGHMRPASSSCHSQTSSNSTGSVLHAGGDPPLDATRVEEDVENTPQNSQAFPLSDPALMRGIPTDGTVPNAPSPEHDPDSGPNSAEGIRRRTGADGSSQRNPFPPKRFGLKRGEPGLQGPPKDYRRKYAEDPPYKELDPEARVWHVYNDESAIFDNDMIVESGDSLDILLVFAGLFSGVLTTFVAQTSQALSPDNTAISSAILLELVALQRAQANGTSFTSVPSADTSFVAARTDIWVNGLWFTSLALSLTTALLAVLAKQWLRQYSSFIAGSARERALIRQFRYACFDKWGVRFIIGLLPTILHLSLFLFMAGLVVFLYPLDHRMALVVACIAGFLFGIYIIMIVLPIVAIGCPYRTPLTTLLYSLVYLRIFIFIFALPFKLLRGYPDFSEVGRTVREQLEQVIDFAVEKNRSLRQAERAYVHRQEELWTHVALSWLASTTSDPSAKIILVEALGTMDARLDVGRALALVFSQQWKSTASRLVADEPWTLSDEMLLGRLLRSTITQGHIDGPGSIATMLRHLPITPIWVRDYAMIPAIAACFRTSVFNWGDEPEFVLASSDAFKFLLKHHAVLKEVAVPMWMWLSLCVQAVKKGENINELDFMRWMLSIIESDDRYVERGQITSWLSPHLTSDDDLRRAVDQKTKIQDAYGGQYAPISLPMFLAVITSPRSSLGRYSLRRSLISELIRHAGNSNGDNIHSTIGTVLAMVREIPISHSSLLPTHNSSSPLAQRPFSSQPARPTSPSRTLPATTSHTAPPPTSTQNDASGEPLPDHPASSTLLELADISSHPP</sequence>
<feature type="region of interest" description="Disordered" evidence="1">
    <location>
        <begin position="733"/>
        <end position="806"/>
    </location>
</feature>
<evidence type="ECO:0000256" key="2">
    <source>
        <dbReference type="SAM" id="Phobius"/>
    </source>
</evidence>
<dbReference type="Pfam" id="PF20153">
    <property type="entry name" value="DUF6535"/>
    <property type="match status" value="1"/>
</dbReference>
<feature type="transmembrane region" description="Helical" evidence="2">
    <location>
        <begin position="377"/>
        <end position="395"/>
    </location>
</feature>
<feature type="compositionally biased region" description="Polar residues" evidence="1">
    <location>
        <begin position="733"/>
        <end position="761"/>
    </location>
</feature>
<keyword evidence="2" id="KW-0472">Membrane</keyword>
<gene>
    <name evidence="4" type="ORF">MVEN_01753700</name>
</gene>
<dbReference type="InterPro" id="IPR045338">
    <property type="entry name" value="DUF6535"/>
</dbReference>
<reference evidence="4" key="1">
    <citation type="submission" date="2020-05" db="EMBL/GenBank/DDBJ databases">
        <title>Mycena genomes resolve the evolution of fungal bioluminescence.</title>
        <authorList>
            <person name="Tsai I.J."/>
        </authorList>
    </citation>
    <scope>NUCLEOTIDE SEQUENCE</scope>
    <source>
        <strain evidence="4">CCC161011</strain>
    </source>
</reference>
<keyword evidence="2" id="KW-0812">Transmembrane</keyword>
<dbReference type="EMBL" id="JACAZI010000016">
    <property type="protein sequence ID" value="KAF7343224.1"/>
    <property type="molecule type" value="Genomic_DNA"/>
</dbReference>
<feature type="domain" description="DUF6535" evidence="3">
    <location>
        <begin position="158"/>
        <end position="334"/>
    </location>
</feature>
<protein>
    <recommendedName>
        <fullName evidence="3">DUF6535 domain-containing protein</fullName>
    </recommendedName>
</protein>
<evidence type="ECO:0000313" key="5">
    <source>
        <dbReference type="Proteomes" id="UP000620124"/>
    </source>
</evidence>
<feature type="compositionally biased region" description="Low complexity" evidence="1">
    <location>
        <begin position="22"/>
        <end position="36"/>
    </location>
</feature>
<accession>A0A8H7CMI0</accession>
<evidence type="ECO:0000313" key="4">
    <source>
        <dbReference type="EMBL" id="KAF7343224.1"/>
    </source>
</evidence>
<feature type="transmembrane region" description="Helical" evidence="2">
    <location>
        <begin position="180"/>
        <end position="199"/>
    </location>
</feature>
<name>A0A8H7CMI0_9AGAR</name>
<feature type="transmembrane region" description="Helical" evidence="2">
    <location>
        <begin position="305"/>
        <end position="334"/>
    </location>
</feature>
<dbReference type="OrthoDB" id="3219854at2759"/>
<feature type="region of interest" description="Disordered" evidence="1">
    <location>
        <begin position="1"/>
        <end position="140"/>
    </location>
</feature>
<evidence type="ECO:0000256" key="1">
    <source>
        <dbReference type="SAM" id="MobiDB-lite"/>
    </source>
</evidence>
<keyword evidence="2" id="KW-1133">Transmembrane helix</keyword>